<organism evidence="4 6">
    <name type="scientific">Candidatus Iainarchaeum sp</name>
    <dbReference type="NCBI Taxonomy" id="3101447"/>
    <lineage>
        <taxon>Archaea</taxon>
        <taxon>Candidatus Iainarchaeota</taxon>
        <taxon>Candidatus Iainarchaeia</taxon>
        <taxon>Candidatus Iainarchaeales</taxon>
        <taxon>Candidatus Iainarchaeaceae</taxon>
        <taxon>Candidatus Iainarchaeum</taxon>
    </lineage>
</organism>
<dbReference type="InterPro" id="IPR018282">
    <property type="entry name" value="Ribosomal_eS6_CS"/>
</dbReference>
<reference evidence="5" key="3">
    <citation type="submission" date="2021-05" db="EMBL/GenBank/DDBJ databases">
        <title>Protein family content uncovers lineage relationships and bacterial pathway maintenance mechanisms in DPANN archaea.</title>
        <authorList>
            <person name="Castelle C.J."/>
            <person name="Meheust R."/>
            <person name="Jaffe A.L."/>
            <person name="Seitz K."/>
            <person name="Gong X."/>
            <person name="Baker B.J."/>
            <person name="Banfield J.F."/>
        </authorList>
    </citation>
    <scope>NUCLEOTIDE SEQUENCE</scope>
    <source>
        <strain evidence="5">RIFCSPHIGHO2_01_FULL_GW2011_AR10_43_9</strain>
    </source>
</reference>
<dbReference type="GO" id="GO:0003735">
    <property type="term" value="F:structural constituent of ribosome"/>
    <property type="evidence" value="ECO:0007669"/>
    <property type="project" value="InterPro"/>
</dbReference>
<gene>
    <name evidence="4" type="ORF">HA237_03300</name>
    <name evidence="5" type="ORF">J4224_04115</name>
</gene>
<evidence type="ECO:0000256" key="1">
    <source>
        <dbReference type="ARBA" id="ARBA00009312"/>
    </source>
</evidence>
<dbReference type="Proteomes" id="UP000683213">
    <property type="component" value="Unassembled WGS sequence"/>
</dbReference>
<sequence length="161" mass="17873">MNIVISDPKTGKAYSKKIEGPELFLNKKVGQQVALNGIGLDGYEAKITGGSDKQGFPMKADLEGTGRRKVLLVKQKNKGIRRRISFRGNMVSRETQQLNLLVTKTGAKNLDELIGVKEKKEEETQESIKEKMIKKSLEMAGTTEAAKVVEEAELKKGVRKR</sequence>
<dbReference type="GO" id="GO:1990904">
    <property type="term" value="C:ribonucleoprotein complex"/>
    <property type="evidence" value="ECO:0007669"/>
    <property type="project" value="UniProtKB-KW"/>
</dbReference>
<reference evidence="4" key="1">
    <citation type="journal article" date="2020" name="bioRxiv">
        <title>A rank-normalized archaeal taxonomy based on genome phylogeny resolves widespread incomplete and uneven classifications.</title>
        <authorList>
            <person name="Rinke C."/>
            <person name="Chuvochina M."/>
            <person name="Mussig A.J."/>
            <person name="Chaumeil P.-A."/>
            <person name="Waite D.W."/>
            <person name="Whitman W.B."/>
            <person name="Parks D.H."/>
            <person name="Hugenholtz P."/>
        </authorList>
    </citation>
    <scope>NUCLEOTIDE SEQUENCE</scope>
    <source>
        <strain evidence="4">UBA10011</strain>
    </source>
</reference>
<evidence type="ECO:0000256" key="3">
    <source>
        <dbReference type="ARBA" id="ARBA00023274"/>
    </source>
</evidence>
<dbReference type="Pfam" id="PF01092">
    <property type="entry name" value="Ribosomal_S6e"/>
    <property type="match status" value="1"/>
</dbReference>
<evidence type="ECO:0000313" key="6">
    <source>
        <dbReference type="Proteomes" id="UP000577419"/>
    </source>
</evidence>
<dbReference type="SMART" id="SM01405">
    <property type="entry name" value="Ribosomal_S6e"/>
    <property type="match status" value="1"/>
</dbReference>
<dbReference type="GO" id="GO:0006412">
    <property type="term" value="P:translation"/>
    <property type="evidence" value="ECO:0007669"/>
    <property type="project" value="InterPro"/>
</dbReference>
<proteinExistence type="inferred from homology"/>
<dbReference type="InterPro" id="IPR001377">
    <property type="entry name" value="Ribosomal_eS6"/>
</dbReference>
<accession>A0A7J4IU69</accession>
<comment type="similarity">
    <text evidence="1">Belongs to the eukaryotic ribosomal protein eS6 family.</text>
</comment>
<dbReference type="Proteomes" id="UP000577419">
    <property type="component" value="Unassembled WGS sequence"/>
</dbReference>
<evidence type="ECO:0000256" key="2">
    <source>
        <dbReference type="ARBA" id="ARBA00022980"/>
    </source>
</evidence>
<evidence type="ECO:0000313" key="4">
    <source>
        <dbReference type="EMBL" id="HIH08370.1"/>
    </source>
</evidence>
<keyword evidence="2 4" id="KW-0689">Ribosomal protein</keyword>
<reference evidence="5" key="2">
    <citation type="submission" date="2021-03" db="EMBL/GenBank/DDBJ databases">
        <authorList>
            <person name="Jaffe A."/>
        </authorList>
    </citation>
    <scope>NUCLEOTIDE SEQUENCE</scope>
    <source>
        <strain evidence="5">RIFCSPHIGHO2_01_FULL_GW2011_AR10_43_9</strain>
    </source>
</reference>
<keyword evidence="3" id="KW-0687">Ribonucleoprotein</keyword>
<dbReference type="EMBL" id="DUFG01000017">
    <property type="protein sequence ID" value="HIH08370.1"/>
    <property type="molecule type" value="Genomic_DNA"/>
</dbReference>
<dbReference type="GO" id="GO:0005840">
    <property type="term" value="C:ribosome"/>
    <property type="evidence" value="ECO:0007669"/>
    <property type="project" value="UniProtKB-KW"/>
</dbReference>
<dbReference type="PROSITE" id="PS00578">
    <property type="entry name" value="RIBOSOMAL_S6E"/>
    <property type="match status" value="1"/>
</dbReference>
<protein>
    <submittedName>
        <fullName evidence="4">30S ribosomal protein S6e</fullName>
    </submittedName>
</protein>
<name>A0A7J4IU69_9ARCH</name>
<dbReference type="PANTHER" id="PTHR11502">
    <property type="entry name" value="40S RIBOSOMAL PROTEIN S6"/>
    <property type="match status" value="1"/>
</dbReference>
<dbReference type="AlphaFoldDB" id="A0A7J4IU69"/>
<comment type="caution">
    <text evidence="4">The sequence shown here is derived from an EMBL/GenBank/DDBJ whole genome shotgun (WGS) entry which is preliminary data.</text>
</comment>
<dbReference type="EMBL" id="JAGVWF010000058">
    <property type="protein sequence ID" value="MBS3059580.1"/>
    <property type="molecule type" value="Genomic_DNA"/>
</dbReference>
<evidence type="ECO:0000313" key="5">
    <source>
        <dbReference type="EMBL" id="MBS3059580.1"/>
    </source>
</evidence>